<dbReference type="EMBL" id="CDMC01000022">
    <property type="protein sequence ID" value="CEL10988.1"/>
    <property type="molecule type" value="Genomic_DNA"/>
</dbReference>
<sequence>MVCAPTLYDLYISTLPPTSNARREAQAHILFLTPTYPLPSHESAVTIYYTKRNLRREENACPKRYESCIETQHEPGFLSGPRSTKITTITLEEKKVLNQIVMAVEPCESRHWVGSVLEELEIEGIIADGIAAMAVRWMERSGV</sequence>
<dbReference type="AlphaFoldDB" id="A0A0U5CJ25"/>
<proteinExistence type="predicted"/>
<name>A0A0U5CJ25_ASPCI</name>
<reference evidence="2" key="1">
    <citation type="journal article" date="2016" name="Genome Announc.">
        <title>Draft genome sequences of fungus Aspergillus calidoustus.</title>
        <authorList>
            <person name="Horn F."/>
            <person name="Linde J."/>
            <person name="Mattern D.J."/>
            <person name="Walther G."/>
            <person name="Guthke R."/>
            <person name="Scherlach K."/>
            <person name="Martin K."/>
            <person name="Brakhage A.A."/>
            <person name="Petzke L."/>
            <person name="Valiante V."/>
        </authorList>
    </citation>
    <scope>NUCLEOTIDE SEQUENCE [LARGE SCALE GENOMIC DNA]</scope>
    <source>
        <strain evidence="2">SF006504</strain>
    </source>
</reference>
<accession>A0A0U5CJ25</accession>
<dbReference type="OrthoDB" id="10350577at2759"/>
<gene>
    <name evidence="1" type="ORF">ASPCAL14095</name>
</gene>
<organism evidence="1 2">
    <name type="scientific">Aspergillus calidoustus</name>
    <dbReference type="NCBI Taxonomy" id="454130"/>
    <lineage>
        <taxon>Eukaryota</taxon>
        <taxon>Fungi</taxon>
        <taxon>Dikarya</taxon>
        <taxon>Ascomycota</taxon>
        <taxon>Pezizomycotina</taxon>
        <taxon>Eurotiomycetes</taxon>
        <taxon>Eurotiomycetidae</taxon>
        <taxon>Eurotiales</taxon>
        <taxon>Aspergillaceae</taxon>
        <taxon>Aspergillus</taxon>
        <taxon>Aspergillus subgen. Nidulantes</taxon>
    </lineage>
</organism>
<evidence type="ECO:0000313" key="2">
    <source>
        <dbReference type="Proteomes" id="UP000054771"/>
    </source>
</evidence>
<protein>
    <submittedName>
        <fullName evidence="1">Uncharacterized protein</fullName>
    </submittedName>
</protein>
<dbReference type="Proteomes" id="UP000054771">
    <property type="component" value="Unassembled WGS sequence"/>
</dbReference>
<evidence type="ECO:0000313" key="1">
    <source>
        <dbReference type="EMBL" id="CEL10988.1"/>
    </source>
</evidence>
<keyword evidence="2" id="KW-1185">Reference proteome</keyword>